<dbReference type="GO" id="GO:0004852">
    <property type="term" value="F:uroporphyrinogen-III synthase activity"/>
    <property type="evidence" value="ECO:0007669"/>
    <property type="project" value="InterPro"/>
</dbReference>
<dbReference type="InterPro" id="IPR036108">
    <property type="entry name" value="4pyrrol_syn_uPrphyn_synt_sf"/>
</dbReference>
<dbReference type="AlphaFoldDB" id="A0A6I3LLT0"/>
<dbReference type="SUPFAM" id="SSF69618">
    <property type="entry name" value="HemD-like"/>
    <property type="match status" value="1"/>
</dbReference>
<dbReference type="Gene3D" id="3.40.50.10090">
    <property type="match status" value="2"/>
</dbReference>
<name>A0A6I3LLT0_9FLAO</name>
<organism evidence="2 3">
    <name type="scientific">Myroides albus</name>
    <dbReference type="NCBI Taxonomy" id="2562892"/>
    <lineage>
        <taxon>Bacteria</taxon>
        <taxon>Pseudomonadati</taxon>
        <taxon>Bacteroidota</taxon>
        <taxon>Flavobacteriia</taxon>
        <taxon>Flavobacteriales</taxon>
        <taxon>Flavobacteriaceae</taxon>
        <taxon>Myroides</taxon>
    </lineage>
</organism>
<evidence type="ECO:0000259" key="1">
    <source>
        <dbReference type="Pfam" id="PF02602"/>
    </source>
</evidence>
<dbReference type="CDD" id="cd06578">
    <property type="entry name" value="HemD"/>
    <property type="match status" value="1"/>
</dbReference>
<dbReference type="GO" id="GO:0006780">
    <property type="term" value="P:uroporphyrinogen III biosynthetic process"/>
    <property type="evidence" value="ECO:0007669"/>
    <property type="project" value="InterPro"/>
</dbReference>
<keyword evidence="3" id="KW-1185">Reference proteome</keyword>
<reference evidence="2 3" key="1">
    <citation type="submission" date="2019-11" db="EMBL/GenBank/DDBJ databases">
        <title>Genome of Strain BIT-d1.</title>
        <authorList>
            <person name="Yang Y."/>
        </authorList>
    </citation>
    <scope>NUCLEOTIDE SEQUENCE [LARGE SCALE GENOMIC DNA]</scope>
    <source>
        <strain evidence="2 3">BIT-d1</strain>
    </source>
</reference>
<gene>
    <name evidence="2" type="ORF">GJV76_05020</name>
</gene>
<dbReference type="RefSeq" id="WP_155091545.1">
    <property type="nucleotide sequence ID" value="NZ_CP102754.1"/>
</dbReference>
<accession>A0A6I3LLT0</accession>
<dbReference type="Proteomes" id="UP000438760">
    <property type="component" value="Unassembled WGS sequence"/>
</dbReference>
<protein>
    <submittedName>
        <fullName evidence="2">Uroporphyrinogen-III synthase</fullName>
    </submittedName>
</protein>
<proteinExistence type="predicted"/>
<evidence type="ECO:0000313" key="2">
    <source>
        <dbReference type="EMBL" id="MTG97501.1"/>
    </source>
</evidence>
<dbReference type="OrthoDB" id="1523900at2"/>
<dbReference type="EMBL" id="WMJX01000007">
    <property type="protein sequence ID" value="MTG97501.1"/>
    <property type="molecule type" value="Genomic_DNA"/>
</dbReference>
<comment type="caution">
    <text evidence="2">The sequence shown here is derived from an EMBL/GenBank/DDBJ whole genome shotgun (WGS) entry which is preliminary data.</text>
</comment>
<dbReference type="InterPro" id="IPR003754">
    <property type="entry name" value="4pyrrol_synth_uPrphyn_synth"/>
</dbReference>
<evidence type="ECO:0000313" key="3">
    <source>
        <dbReference type="Proteomes" id="UP000438760"/>
    </source>
</evidence>
<dbReference type="InterPro" id="IPR039793">
    <property type="entry name" value="UROS/Hem4"/>
</dbReference>
<dbReference type="GO" id="GO:0005829">
    <property type="term" value="C:cytosol"/>
    <property type="evidence" value="ECO:0007669"/>
    <property type="project" value="TreeGrafter"/>
</dbReference>
<feature type="domain" description="Tetrapyrrole biosynthesis uroporphyrinogen III synthase" evidence="1">
    <location>
        <begin position="37"/>
        <end position="213"/>
    </location>
</feature>
<dbReference type="PANTHER" id="PTHR12390:SF0">
    <property type="entry name" value="UROPORPHYRINOGEN-III SYNTHASE"/>
    <property type="match status" value="1"/>
</dbReference>
<dbReference type="PANTHER" id="PTHR12390">
    <property type="entry name" value="UROPORPHYRINOGEN III SYNTHASE"/>
    <property type="match status" value="1"/>
</dbReference>
<dbReference type="Pfam" id="PF02602">
    <property type="entry name" value="HEM4"/>
    <property type="match status" value="1"/>
</dbReference>
<sequence>MSFIPTILSTRKIQVTTLEALDIQGVKLLQEDYISTEHLTFDLSKVNEYVLFTSQNAVKSVISQGYREVLNKKPALCVGIKTKELLEENGWEVKAWAHYAKELAPIIVQNYTDNTITFFSGSIRRDLLPDAFRANGVVFNEFTVYQTVLNPLKNEHKIDGLCFYSPSAIESYLQQNSITTEVCFCIGDTTAEPLKGVTQNIVIAKQPTVEATLQACVDYYK</sequence>